<dbReference type="InterPro" id="IPR046401">
    <property type="entry name" value="FITM1/2"/>
</dbReference>
<accession>A0A5C6MUK1</accession>
<proteinExistence type="inferred from homology"/>
<evidence type="ECO:0000256" key="5">
    <source>
        <dbReference type="ARBA" id="ARBA00022989"/>
    </source>
</evidence>
<keyword evidence="6" id="KW-0443">Lipid metabolism</keyword>
<dbReference type="EMBL" id="RHFK02000021">
    <property type="protein sequence ID" value="TWW57170.1"/>
    <property type="molecule type" value="Genomic_DNA"/>
</dbReference>
<dbReference type="HAMAP" id="MF_03230">
    <property type="entry name" value="FITM2"/>
    <property type="match status" value="1"/>
</dbReference>
<protein>
    <submittedName>
        <fullName evidence="9">Fat storage-inducing transmembrane protein 2</fullName>
    </submittedName>
</protein>
<dbReference type="AlphaFoldDB" id="A0A5C6MUK1"/>
<evidence type="ECO:0000256" key="1">
    <source>
        <dbReference type="ARBA" id="ARBA00004477"/>
    </source>
</evidence>
<evidence type="ECO:0000256" key="7">
    <source>
        <dbReference type="ARBA" id="ARBA00023136"/>
    </source>
</evidence>
<feature type="transmembrane region" description="Helical" evidence="8">
    <location>
        <begin position="76"/>
        <end position="100"/>
    </location>
</feature>
<dbReference type="GO" id="GO:0005789">
    <property type="term" value="C:endoplasmic reticulum membrane"/>
    <property type="evidence" value="ECO:0007669"/>
    <property type="project" value="UniProtKB-SubCell"/>
</dbReference>
<dbReference type="Pfam" id="PF10261">
    <property type="entry name" value="FIT"/>
    <property type="match status" value="2"/>
</dbReference>
<dbReference type="GO" id="GO:0010945">
    <property type="term" value="F:coenzyme A diphosphatase activity"/>
    <property type="evidence" value="ECO:0007669"/>
    <property type="project" value="InterPro"/>
</dbReference>
<name>A0A5C6MUK1_9TELE</name>
<evidence type="ECO:0000313" key="9">
    <source>
        <dbReference type="EMBL" id="TWW57170.1"/>
    </source>
</evidence>
<evidence type="ECO:0000313" key="10">
    <source>
        <dbReference type="Proteomes" id="UP000324091"/>
    </source>
</evidence>
<evidence type="ECO:0000256" key="4">
    <source>
        <dbReference type="ARBA" id="ARBA00022824"/>
    </source>
</evidence>
<dbReference type="PANTHER" id="PTHR23129">
    <property type="entry name" value="ACYL-COENZYME A DIPHOSPHATASE FITM2"/>
    <property type="match status" value="1"/>
</dbReference>
<keyword evidence="2 8" id="KW-0812">Transmembrane</keyword>
<dbReference type="Proteomes" id="UP000324091">
    <property type="component" value="Chromosome 8"/>
</dbReference>
<keyword evidence="7 8" id="KW-0472">Membrane</keyword>
<comment type="caution">
    <text evidence="9">The sequence shown here is derived from an EMBL/GenBank/DDBJ whole genome shotgun (WGS) entry which is preliminary data.</text>
</comment>
<feature type="transmembrane region" description="Helical" evidence="8">
    <location>
        <begin position="40"/>
        <end position="56"/>
    </location>
</feature>
<reference evidence="9 10" key="1">
    <citation type="submission" date="2019-04" db="EMBL/GenBank/DDBJ databases">
        <title>Chromosome genome assembly for Takifugu flavidus.</title>
        <authorList>
            <person name="Xiao S."/>
        </authorList>
    </citation>
    <scope>NUCLEOTIDE SEQUENCE [LARGE SCALE GENOMIC DNA]</scope>
    <source>
        <strain evidence="9">HTHZ2018</strain>
        <tissue evidence="9">Muscle</tissue>
    </source>
</reference>
<sequence>MTSDAAPGSSVHLNDVNMAVEDVIVGHFVKFWRLPAVRRYFHWMFLFLTLLGSLLKELDVVPQSYFSHRRNAINVYFIKLSWGWTLLLLTPFLLLVNSLFSRSVSFLGRRVCALLVATGIWYVCTATFVYIENVTGSCYETETMAVLKKEFTFKASCKQAGLHWDGFDISGHAFILAYSALLIMEEMAPMGSMMAVSYSALPRMVLNFLYIALNLIVIIWVWMFACTAVYFHDLSHKLIGTVCGLSAWFLTYRLWYLTPLSPGLPPVRHLKGQKQQA</sequence>
<dbReference type="PANTHER" id="PTHR23129:SF1">
    <property type="entry name" value="ACYL-COENZYME A DIPHOSPHATASE FITM2"/>
    <property type="match status" value="1"/>
</dbReference>
<gene>
    <name evidence="9" type="ORF">D4764_08G0011570</name>
</gene>
<keyword evidence="10" id="KW-1185">Reference proteome</keyword>
<keyword evidence="5 8" id="KW-1133">Transmembrane helix</keyword>
<dbReference type="InterPro" id="IPR019388">
    <property type="entry name" value="FIT"/>
</dbReference>
<evidence type="ECO:0000256" key="8">
    <source>
        <dbReference type="SAM" id="Phobius"/>
    </source>
</evidence>
<feature type="transmembrane region" description="Helical" evidence="8">
    <location>
        <begin position="169"/>
        <end position="188"/>
    </location>
</feature>
<dbReference type="GO" id="GO:0008654">
    <property type="term" value="P:phospholipid biosynthetic process"/>
    <property type="evidence" value="ECO:0007669"/>
    <property type="project" value="TreeGrafter"/>
</dbReference>
<feature type="transmembrane region" description="Helical" evidence="8">
    <location>
        <begin position="112"/>
        <end position="131"/>
    </location>
</feature>
<dbReference type="GO" id="GO:0019915">
    <property type="term" value="P:lipid storage"/>
    <property type="evidence" value="ECO:0007669"/>
    <property type="project" value="InterPro"/>
</dbReference>
<evidence type="ECO:0000256" key="3">
    <source>
        <dbReference type="ARBA" id="ARBA00022801"/>
    </source>
</evidence>
<feature type="transmembrane region" description="Helical" evidence="8">
    <location>
        <begin position="208"/>
        <end position="232"/>
    </location>
</feature>
<evidence type="ECO:0000256" key="6">
    <source>
        <dbReference type="ARBA" id="ARBA00023098"/>
    </source>
</evidence>
<comment type="subcellular location">
    <subcellularLocation>
        <location evidence="1">Endoplasmic reticulum membrane</location>
        <topology evidence="1">Multi-pass membrane protein</topology>
    </subcellularLocation>
</comment>
<evidence type="ECO:0000256" key="2">
    <source>
        <dbReference type="ARBA" id="ARBA00022692"/>
    </source>
</evidence>
<keyword evidence="3" id="KW-0378">Hydrolase</keyword>
<feature type="transmembrane region" description="Helical" evidence="8">
    <location>
        <begin position="238"/>
        <end position="256"/>
    </location>
</feature>
<organism evidence="9 10">
    <name type="scientific">Takifugu flavidus</name>
    <name type="common">sansaifugu</name>
    <dbReference type="NCBI Taxonomy" id="433684"/>
    <lineage>
        <taxon>Eukaryota</taxon>
        <taxon>Metazoa</taxon>
        <taxon>Chordata</taxon>
        <taxon>Craniata</taxon>
        <taxon>Vertebrata</taxon>
        <taxon>Euteleostomi</taxon>
        <taxon>Actinopterygii</taxon>
        <taxon>Neopterygii</taxon>
        <taxon>Teleostei</taxon>
        <taxon>Neoteleostei</taxon>
        <taxon>Acanthomorphata</taxon>
        <taxon>Eupercaria</taxon>
        <taxon>Tetraodontiformes</taxon>
        <taxon>Tetradontoidea</taxon>
        <taxon>Tetraodontidae</taxon>
        <taxon>Takifugu</taxon>
    </lineage>
</organism>
<keyword evidence="4" id="KW-0256">Endoplasmic reticulum</keyword>
<dbReference type="GO" id="GO:0034389">
    <property type="term" value="P:lipid droplet organization"/>
    <property type="evidence" value="ECO:0007669"/>
    <property type="project" value="InterPro"/>
</dbReference>